<accession>A0ABU9T250</accession>
<comment type="caution">
    <text evidence="1">The sequence shown here is derived from an EMBL/GenBank/DDBJ whole genome shotgun (WGS) entry which is preliminary data.</text>
</comment>
<dbReference type="RefSeq" id="WP_342846233.1">
    <property type="nucleotide sequence ID" value="NZ_JBBMQO010000001.1"/>
</dbReference>
<name>A0ABU9T250_9HYPH</name>
<gene>
    <name evidence="1" type="ORF">WNY59_01220</name>
</gene>
<organism evidence="1 2">
    <name type="scientific">Ahrensia kielensis</name>
    <dbReference type="NCBI Taxonomy" id="76980"/>
    <lineage>
        <taxon>Bacteria</taxon>
        <taxon>Pseudomonadati</taxon>
        <taxon>Pseudomonadota</taxon>
        <taxon>Alphaproteobacteria</taxon>
        <taxon>Hyphomicrobiales</taxon>
        <taxon>Ahrensiaceae</taxon>
        <taxon>Ahrensia</taxon>
    </lineage>
</organism>
<proteinExistence type="predicted"/>
<dbReference type="Proteomes" id="UP001477870">
    <property type="component" value="Unassembled WGS sequence"/>
</dbReference>
<keyword evidence="2" id="KW-1185">Reference proteome</keyword>
<sequence length="67" mass="7411">MGDKCTFCMIELHSLAAQHGANNGPLPALIDVFQYGAEMPNNLETKTVFLAEQYRSTTKPNPKLSEK</sequence>
<dbReference type="EMBL" id="JBBMQO010000001">
    <property type="protein sequence ID" value="MEM5500201.1"/>
    <property type="molecule type" value="Genomic_DNA"/>
</dbReference>
<protein>
    <submittedName>
        <fullName evidence="1">Uncharacterized protein</fullName>
    </submittedName>
</protein>
<reference evidence="1 2" key="1">
    <citation type="submission" date="2024-03" db="EMBL/GenBank/DDBJ databases">
        <title>Community enrichment and isolation of bacterial strains for fucoidan degradation.</title>
        <authorList>
            <person name="Sichert A."/>
        </authorList>
    </citation>
    <scope>NUCLEOTIDE SEQUENCE [LARGE SCALE GENOMIC DNA]</scope>
    <source>
        <strain evidence="1 2">AS62</strain>
    </source>
</reference>
<evidence type="ECO:0000313" key="2">
    <source>
        <dbReference type="Proteomes" id="UP001477870"/>
    </source>
</evidence>
<evidence type="ECO:0000313" key="1">
    <source>
        <dbReference type="EMBL" id="MEM5500201.1"/>
    </source>
</evidence>